<keyword evidence="5" id="KW-1185">Reference proteome</keyword>
<dbReference type="Proteomes" id="UP001153636">
    <property type="component" value="Chromosome 1"/>
</dbReference>
<dbReference type="GO" id="GO:0008270">
    <property type="term" value="F:zinc ion binding"/>
    <property type="evidence" value="ECO:0007669"/>
    <property type="project" value="UniProtKB-KW"/>
</dbReference>
<evidence type="ECO:0000313" key="4">
    <source>
        <dbReference type="EMBL" id="CAH1098714.1"/>
    </source>
</evidence>
<dbReference type="PROSITE" id="PS50158">
    <property type="entry name" value="ZF_CCHC"/>
    <property type="match status" value="1"/>
</dbReference>
<keyword evidence="1" id="KW-0479">Metal-binding</keyword>
<sequence>MYYFFKMKRRFSWRGLSSEEAYTLLDEIPSEGSDGSESDMDEVTDMHMALDDPDQEVDVLNGQDESDIGEIKSVKKIKEGLLIQTTSNAQTKRLLEVKRFAGLDVSTLTHPTLNSSRGVIFCHDLLNCTTEEIVKELEPIGVTNVRRLKTRKDGILVDSPSHVLTFNTPKLPDSIKVAYYKLNIRPYIPPPVRCFHCQLFGHVAQKCPNNKICACGKEPHDPPCIDPKKCVNCEGSHSANYKNCPKYKIEEAIQRIKVTEKVTYSEAKKKVIVNTPITNVSYATASKNLTPQVNVENLISNFIPQIESIIKKVMTNIIIPQPPLPPLPSQSTELPPPRYSLRHKRTRSESSDIESLTSETQYSSQAEKTKKKHKQKRGRPRKTDKINTELSPEPNKDSVVLPQIPLSPLPLIVNSS</sequence>
<proteinExistence type="predicted"/>
<dbReference type="InterPro" id="IPR001878">
    <property type="entry name" value="Znf_CCHC"/>
</dbReference>
<feature type="region of interest" description="Disordered" evidence="2">
    <location>
        <begin position="322"/>
        <end position="416"/>
    </location>
</feature>
<feature type="compositionally biased region" description="Basic residues" evidence="2">
    <location>
        <begin position="369"/>
        <end position="380"/>
    </location>
</feature>
<dbReference type="EMBL" id="OV651813">
    <property type="protein sequence ID" value="CAH1098714.1"/>
    <property type="molecule type" value="Genomic_DNA"/>
</dbReference>
<name>A0A9P0CBA3_9CUCU</name>
<evidence type="ECO:0000259" key="3">
    <source>
        <dbReference type="PROSITE" id="PS50158"/>
    </source>
</evidence>
<reference evidence="4" key="1">
    <citation type="submission" date="2022-01" db="EMBL/GenBank/DDBJ databases">
        <authorList>
            <person name="King R."/>
        </authorList>
    </citation>
    <scope>NUCLEOTIDE SEQUENCE</scope>
</reference>
<keyword evidence="1" id="KW-0862">Zinc</keyword>
<evidence type="ECO:0000256" key="2">
    <source>
        <dbReference type="SAM" id="MobiDB-lite"/>
    </source>
</evidence>
<dbReference type="OrthoDB" id="6776451at2759"/>
<feature type="compositionally biased region" description="Pro residues" evidence="2">
    <location>
        <begin position="322"/>
        <end position="338"/>
    </location>
</feature>
<evidence type="ECO:0000313" key="5">
    <source>
        <dbReference type="Proteomes" id="UP001153636"/>
    </source>
</evidence>
<gene>
    <name evidence="4" type="ORF">PSYICH_LOCUS94</name>
</gene>
<dbReference type="GO" id="GO:0003676">
    <property type="term" value="F:nucleic acid binding"/>
    <property type="evidence" value="ECO:0007669"/>
    <property type="project" value="InterPro"/>
</dbReference>
<keyword evidence="1" id="KW-0863">Zinc-finger</keyword>
<organism evidence="4 5">
    <name type="scientific">Psylliodes chrysocephalus</name>
    <dbReference type="NCBI Taxonomy" id="3402493"/>
    <lineage>
        <taxon>Eukaryota</taxon>
        <taxon>Metazoa</taxon>
        <taxon>Ecdysozoa</taxon>
        <taxon>Arthropoda</taxon>
        <taxon>Hexapoda</taxon>
        <taxon>Insecta</taxon>
        <taxon>Pterygota</taxon>
        <taxon>Neoptera</taxon>
        <taxon>Endopterygota</taxon>
        <taxon>Coleoptera</taxon>
        <taxon>Polyphaga</taxon>
        <taxon>Cucujiformia</taxon>
        <taxon>Chrysomeloidea</taxon>
        <taxon>Chrysomelidae</taxon>
        <taxon>Galerucinae</taxon>
        <taxon>Alticini</taxon>
        <taxon>Psylliodes</taxon>
    </lineage>
</organism>
<protein>
    <recommendedName>
        <fullName evidence="3">CCHC-type domain-containing protein</fullName>
    </recommendedName>
</protein>
<accession>A0A9P0CBA3</accession>
<feature type="domain" description="CCHC-type" evidence="3">
    <location>
        <begin position="193"/>
        <end position="209"/>
    </location>
</feature>
<feature type="compositionally biased region" description="Low complexity" evidence="2">
    <location>
        <begin position="398"/>
        <end position="416"/>
    </location>
</feature>
<dbReference type="AlphaFoldDB" id="A0A9P0CBA3"/>
<evidence type="ECO:0000256" key="1">
    <source>
        <dbReference type="PROSITE-ProRule" id="PRU00047"/>
    </source>
</evidence>
<feature type="compositionally biased region" description="Polar residues" evidence="2">
    <location>
        <begin position="353"/>
        <end position="366"/>
    </location>
</feature>